<keyword evidence="2" id="KW-0819">tRNA processing</keyword>
<dbReference type="EMBL" id="JASJQH010007036">
    <property type="protein sequence ID" value="KAK9719754.1"/>
    <property type="molecule type" value="Genomic_DNA"/>
</dbReference>
<reference evidence="6 7" key="1">
    <citation type="submission" date="2023-04" db="EMBL/GenBank/DDBJ databases">
        <title>Genome of Basidiobolus ranarum AG-B5.</title>
        <authorList>
            <person name="Stajich J.E."/>
            <person name="Carter-House D."/>
            <person name="Gryganskyi A."/>
        </authorList>
    </citation>
    <scope>NUCLEOTIDE SEQUENCE [LARGE SCALE GENOMIC DNA]</scope>
    <source>
        <strain evidence="6 7">AG-B5</strain>
    </source>
</reference>
<feature type="region of interest" description="Disordered" evidence="4">
    <location>
        <begin position="1"/>
        <end position="96"/>
    </location>
</feature>
<dbReference type="PANTHER" id="PTHR11142">
    <property type="entry name" value="PSEUDOURIDYLATE SYNTHASE"/>
    <property type="match status" value="1"/>
</dbReference>
<name>A0ABR2W4E8_9FUNG</name>
<protein>
    <submittedName>
        <fullName evidence="6">tRNA pseudouridine synthase 1, variant 2</fullName>
    </submittedName>
</protein>
<comment type="similarity">
    <text evidence="1">Belongs to the tRNA pseudouridine synthase TruA family.</text>
</comment>
<evidence type="ECO:0000259" key="5">
    <source>
        <dbReference type="Pfam" id="PF01416"/>
    </source>
</evidence>
<dbReference type="PANTHER" id="PTHR11142:SF4">
    <property type="entry name" value="PSEUDOURIDYLATE SYNTHASE 1 HOMOLOG"/>
    <property type="match status" value="1"/>
</dbReference>
<gene>
    <name evidence="6" type="primary">PUS1_1</name>
    <name evidence="6" type="ORF">K7432_004581</name>
</gene>
<dbReference type="CDD" id="cd02568">
    <property type="entry name" value="PseudoU_synth_PUS1_PUS2"/>
    <property type="match status" value="1"/>
</dbReference>
<feature type="compositionally biased region" description="Basic and acidic residues" evidence="4">
    <location>
        <begin position="50"/>
        <end position="81"/>
    </location>
</feature>
<evidence type="ECO:0000313" key="6">
    <source>
        <dbReference type="EMBL" id="KAK9719754.1"/>
    </source>
</evidence>
<accession>A0ABR2W4E8</accession>
<sequence length="446" mass="50949">MTSETTQPPEVKEEISQYLVKEEIPLTETGNSIEDRDVPTIKKRKGNNLTHKDRREFFQKHRTRKQQDKASNGKRDIKASEEESEEADVTKQGVPRRPKKKVALLLGFCGTEYQGMQSNPNAKTIEGELFKGLVKAGAISQDNADDVKKVGLTRATRTDKGVHAAGQLVSLKLIVEDSDVVEAINRNLPEDIRVWGYIPVIKTFHAKTLCDSRIYEYILPTYVFSPPDQSVDLSIPQNKRTVSPSTEEEFSAKGNYRVSTEQLATLKDMLSRYVGTHNYHNYTVGKSYQDKNAKRYIISFECAEPKIINNIEWLSFKIHGQSFMIHQIRKMMGMIILITRTGSPLTLIEQSFGPTKINIPKAPGLGLLLEEPVFSSYNRRSEEKERESVDFEGFRETIELFKNARIYPSIVETECKEKEFDQWIKSIDTFPESYEYLKPCTSVIKS</sequence>
<dbReference type="InterPro" id="IPR020103">
    <property type="entry name" value="PsdUridine_synth_cat_dom_sf"/>
</dbReference>
<proteinExistence type="inferred from homology"/>
<keyword evidence="7" id="KW-1185">Reference proteome</keyword>
<keyword evidence="3" id="KW-0413">Isomerase</keyword>
<dbReference type="Pfam" id="PF01416">
    <property type="entry name" value="PseudoU_synth_1"/>
    <property type="match status" value="1"/>
</dbReference>
<dbReference type="Gene3D" id="3.30.70.660">
    <property type="entry name" value="Pseudouridine synthase I, catalytic domain, C-terminal subdomain"/>
    <property type="match status" value="1"/>
</dbReference>
<dbReference type="InterPro" id="IPR020097">
    <property type="entry name" value="PsdUridine_synth_TruA_a/b_dom"/>
</dbReference>
<feature type="compositionally biased region" description="Basic and acidic residues" evidence="4">
    <location>
        <begin position="10"/>
        <end position="24"/>
    </location>
</feature>
<evidence type="ECO:0000256" key="2">
    <source>
        <dbReference type="ARBA" id="ARBA00022694"/>
    </source>
</evidence>
<dbReference type="Gene3D" id="3.30.70.580">
    <property type="entry name" value="Pseudouridine synthase I, catalytic domain, N-terminal subdomain"/>
    <property type="match status" value="1"/>
</dbReference>
<dbReference type="InterPro" id="IPR001406">
    <property type="entry name" value="PsdUridine_synth_TruA"/>
</dbReference>
<dbReference type="NCBIfam" id="TIGR00071">
    <property type="entry name" value="hisT_truA"/>
    <property type="match status" value="1"/>
</dbReference>
<evidence type="ECO:0000256" key="3">
    <source>
        <dbReference type="ARBA" id="ARBA00023235"/>
    </source>
</evidence>
<evidence type="ECO:0000313" key="7">
    <source>
        <dbReference type="Proteomes" id="UP001479436"/>
    </source>
</evidence>
<dbReference type="InterPro" id="IPR020094">
    <property type="entry name" value="TruA/RsuA/RluB/E/F_N"/>
</dbReference>
<organism evidence="6 7">
    <name type="scientific">Basidiobolus ranarum</name>
    <dbReference type="NCBI Taxonomy" id="34480"/>
    <lineage>
        <taxon>Eukaryota</taxon>
        <taxon>Fungi</taxon>
        <taxon>Fungi incertae sedis</taxon>
        <taxon>Zoopagomycota</taxon>
        <taxon>Entomophthoromycotina</taxon>
        <taxon>Basidiobolomycetes</taxon>
        <taxon>Basidiobolales</taxon>
        <taxon>Basidiobolaceae</taxon>
        <taxon>Basidiobolus</taxon>
    </lineage>
</organism>
<evidence type="ECO:0000256" key="4">
    <source>
        <dbReference type="SAM" id="MobiDB-lite"/>
    </source>
</evidence>
<dbReference type="SUPFAM" id="SSF55120">
    <property type="entry name" value="Pseudouridine synthase"/>
    <property type="match status" value="1"/>
</dbReference>
<feature type="domain" description="Pseudouridine synthase I TruA alpha/beta" evidence="5">
    <location>
        <begin position="271"/>
        <end position="374"/>
    </location>
</feature>
<comment type="caution">
    <text evidence="6">The sequence shown here is derived from an EMBL/GenBank/DDBJ whole genome shotgun (WGS) entry which is preliminary data.</text>
</comment>
<evidence type="ECO:0000256" key="1">
    <source>
        <dbReference type="ARBA" id="ARBA00009375"/>
    </source>
</evidence>
<dbReference type="InterPro" id="IPR041708">
    <property type="entry name" value="PUS1/PUS2-like"/>
</dbReference>
<dbReference type="Proteomes" id="UP001479436">
    <property type="component" value="Unassembled WGS sequence"/>
</dbReference>
<dbReference type="InterPro" id="IPR020095">
    <property type="entry name" value="PsdUridine_synth_TruA_C"/>
</dbReference>